<dbReference type="InterPro" id="IPR036047">
    <property type="entry name" value="F-box-like_dom_sf"/>
</dbReference>
<dbReference type="Proteomes" id="UP000219338">
    <property type="component" value="Unassembled WGS sequence"/>
</dbReference>
<dbReference type="CDD" id="cd09917">
    <property type="entry name" value="F-box_SF"/>
    <property type="match status" value="1"/>
</dbReference>
<protein>
    <recommendedName>
        <fullName evidence="1">F-box domain-containing protein</fullName>
    </recommendedName>
</protein>
<dbReference type="SUPFAM" id="SSF81383">
    <property type="entry name" value="F-box domain"/>
    <property type="match status" value="1"/>
</dbReference>
<organism evidence="2 3">
    <name type="scientific">Armillaria ostoyae</name>
    <name type="common">Armillaria root rot fungus</name>
    <dbReference type="NCBI Taxonomy" id="47428"/>
    <lineage>
        <taxon>Eukaryota</taxon>
        <taxon>Fungi</taxon>
        <taxon>Dikarya</taxon>
        <taxon>Basidiomycota</taxon>
        <taxon>Agaricomycotina</taxon>
        <taxon>Agaricomycetes</taxon>
        <taxon>Agaricomycetidae</taxon>
        <taxon>Agaricales</taxon>
        <taxon>Marasmiineae</taxon>
        <taxon>Physalacriaceae</taxon>
        <taxon>Armillaria</taxon>
    </lineage>
</organism>
<evidence type="ECO:0000259" key="1">
    <source>
        <dbReference type="PROSITE" id="PS50181"/>
    </source>
</evidence>
<evidence type="ECO:0000313" key="3">
    <source>
        <dbReference type="Proteomes" id="UP000219338"/>
    </source>
</evidence>
<sequence>MPSGRPRKKCKPSNAIIHDDSPTKRLSRRCAMMELPEDMFLEICGFLEPLDLLHLARVSKSFRVLLMSRSSRGAWKSARTNVPGLPHPFPGTSEPAWARLAFVNECTFCSNTVYVPVLLLRARICSACLDSKVLGKKELHPPLRRLLPGQPPIFDLLPSMRTNFWGNKAMDRYCLKVEWDDINRRISLLTTDQEKRTFIKDKLAWLAKLNQEGISTASQHLRLREKGAQKARFERVEAIHAKLRELGYSKLYMCDISRHPHVDRTAPLTDRGRARIRDDIISFTELVMETEERAAKVEQERQFHGQKRRPTETPFEEVEIMQTSTFNAKVLGLALLATAVGVLRQVWGGGSTVVKKGTTNLDLK</sequence>
<dbReference type="OrthoDB" id="2322499at2759"/>
<gene>
    <name evidence="2" type="ORF">ARMOST_01739</name>
</gene>
<dbReference type="Pfam" id="PF12937">
    <property type="entry name" value="F-box-like"/>
    <property type="match status" value="1"/>
</dbReference>
<dbReference type="SMART" id="SM00256">
    <property type="entry name" value="FBOX"/>
    <property type="match status" value="1"/>
</dbReference>
<feature type="domain" description="F-box" evidence="1">
    <location>
        <begin position="29"/>
        <end position="78"/>
    </location>
</feature>
<keyword evidence="3" id="KW-1185">Reference proteome</keyword>
<dbReference type="STRING" id="47428.A0A284QPW1"/>
<dbReference type="InterPro" id="IPR001810">
    <property type="entry name" value="F-box_dom"/>
</dbReference>
<proteinExistence type="predicted"/>
<reference evidence="3" key="1">
    <citation type="journal article" date="2017" name="Nat. Ecol. Evol.">
        <title>Genome expansion and lineage-specific genetic innovations in the forest pathogenic fungi Armillaria.</title>
        <authorList>
            <person name="Sipos G."/>
            <person name="Prasanna A.N."/>
            <person name="Walter M.C."/>
            <person name="O'Connor E."/>
            <person name="Balint B."/>
            <person name="Krizsan K."/>
            <person name="Kiss B."/>
            <person name="Hess J."/>
            <person name="Varga T."/>
            <person name="Slot J."/>
            <person name="Riley R."/>
            <person name="Boka B."/>
            <person name="Rigling D."/>
            <person name="Barry K."/>
            <person name="Lee J."/>
            <person name="Mihaltcheva S."/>
            <person name="LaButti K."/>
            <person name="Lipzen A."/>
            <person name="Waldron R."/>
            <person name="Moloney N.M."/>
            <person name="Sperisen C."/>
            <person name="Kredics L."/>
            <person name="Vagvoelgyi C."/>
            <person name="Patrignani A."/>
            <person name="Fitzpatrick D."/>
            <person name="Nagy I."/>
            <person name="Doyle S."/>
            <person name="Anderson J.B."/>
            <person name="Grigoriev I.V."/>
            <person name="Gueldener U."/>
            <person name="Muensterkoetter M."/>
            <person name="Nagy L.G."/>
        </authorList>
    </citation>
    <scope>NUCLEOTIDE SEQUENCE [LARGE SCALE GENOMIC DNA]</scope>
    <source>
        <strain evidence="3">C18/9</strain>
    </source>
</reference>
<name>A0A284QPW1_ARMOS</name>
<dbReference type="Gene3D" id="1.20.1280.50">
    <property type="match status" value="1"/>
</dbReference>
<dbReference type="EMBL" id="FUEG01000001">
    <property type="protein sequence ID" value="SJK98471.1"/>
    <property type="molecule type" value="Genomic_DNA"/>
</dbReference>
<evidence type="ECO:0000313" key="2">
    <source>
        <dbReference type="EMBL" id="SJK98471.1"/>
    </source>
</evidence>
<accession>A0A284QPW1</accession>
<dbReference type="AlphaFoldDB" id="A0A284QPW1"/>
<dbReference type="PROSITE" id="PS50181">
    <property type="entry name" value="FBOX"/>
    <property type="match status" value="1"/>
</dbReference>